<comment type="caution">
    <text evidence="1">The sequence shown here is derived from an EMBL/GenBank/DDBJ whole genome shotgun (WGS) entry which is preliminary data.</text>
</comment>
<organism evidence="1 2">
    <name type="scientific">Taklimakanibacter albus</name>
    <dbReference type="NCBI Taxonomy" id="2800327"/>
    <lineage>
        <taxon>Bacteria</taxon>
        <taxon>Pseudomonadati</taxon>
        <taxon>Pseudomonadota</taxon>
        <taxon>Alphaproteobacteria</taxon>
        <taxon>Hyphomicrobiales</taxon>
        <taxon>Aestuariivirgaceae</taxon>
        <taxon>Taklimakanibacter</taxon>
    </lineage>
</organism>
<gene>
    <name evidence="1" type="ORF">JHL16_16145</name>
</gene>
<dbReference type="Proteomes" id="UP000616151">
    <property type="component" value="Unassembled WGS sequence"/>
</dbReference>
<protein>
    <submittedName>
        <fullName evidence="1">Carbohydrate kinase family protein</fullName>
    </submittedName>
</protein>
<keyword evidence="1" id="KW-0418">Kinase</keyword>
<evidence type="ECO:0000313" key="1">
    <source>
        <dbReference type="EMBL" id="MBK1867889.1"/>
    </source>
</evidence>
<reference evidence="1" key="1">
    <citation type="submission" date="2021-01" db="EMBL/GenBank/DDBJ databases">
        <authorList>
            <person name="Sun Q."/>
        </authorList>
    </citation>
    <scope>NUCLEOTIDE SEQUENCE</scope>
    <source>
        <strain evidence="1">YIM B02566</strain>
    </source>
</reference>
<name>A0ACC5R5H0_9HYPH</name>
<keyword evidence="1" id="KW-0808">Transferase</keyword>
<accession>A0ACC5R5H0</accession>
<proteinExistence type="predicted"/>
<dbReference type="EMBL" id="JAENHL010000007">
    <property type="protein sequence ID" value="MBK1867889.1"/>
    <property type="molecule type" value="Genomic_DNA"/>
</dbReference>
<sequence>MTKPQQKYSVFFGDVAEDEYYAAPFFPSAGDKLIVKTLPPQYGGMIANAASIFAHYGMATTFISQLNSGPLTQKLLRQLREAGLNTDYVIFDEAVPDSKCIILISGDQHIVIIPKLGITHSEITPQMFEHIAGAEFLFTSLTDARPFRMGELTAPQVLQALRRRGVKIVMDLDVYNLENHPSGLIEYCDILFMNSRGKKRFTSVGNDIQQLLAAGATAIVVTKDSEGCDLHTAKGVKSIPGYKVEVVDVTGAGDTFSSSFLYAYSQSGDLAAAAEFANAAAALSVGKVGARGGMTTDKAVRAFMQERAVLV</sequence>
<evidence type="ECO:0000313" key="2">
    <source>
        <dbReference type="Proteomes" id="UP000616151"/>
    </source>
</evidence>
<keyword evidence="2" id="KW-1185">Reference proteome</keyword>